<dbReference type="AlphaFoldDB" id="A0A931C442"/>
<reference evidence="1" key="1">
    <citation type="submission" date="2020-11" db="EMBL/GenBank/DDBJ databases">
        <title>Isolation and identification of active actinomycetes.</title>
        <authorList>
            <person name="Sun X."/>
        </authorList>
    </citation>
    <scope>NUCLEOTIDE SEQUENCE</scope>
    <source>
        <strain evidence="1">NEAU-A11</strain>
    </source>
</reference>
<evidence type="ECO:0000313" key="2">
    <source>
        <dbReference type="Proteomes" id="UP000598146"/>
    </source>
</evidence>
<dbReference type="EMBL" id="JADQTO010000001">
    <property type="protein sequence ID" value="MBG0560227.1"/>
    <property type="molecule type" value="Genomic_DNA"/>
</dbReference>
<evidence type="ECO:0000313" key="1">
    <source>
        <dbReference type="EMBL" id="MBG0560227.1"/>
    </source>
</evidence>
<dbReference type="Proteomes" id="UP000598146">
    <property type="component" value="Unassembled WGS sequence"/>
</dbReference>
<comment type="caution">
    <text evidence="1">The sequence shown here is derived from an EMBL/GenBank/DDBJ whole genome shotgun (WGS) entry which is preliminary data.</text>
</comment>
<protein>
    <recommendedName>
        <fullName evidence="3">Thioesterase domain-containing protein</fullName>
    </recommendedName>
</protein>
<evidence type="ECO:0008006" key="3">
    <source>
        <dbReference type="Google" id="ProtNLM"/>
    </source>
</evidence>
<dbReference type="SUPFAM" id="SSF53474">
    <property type="entry name" value="alpha/beta-Hydrolases"/>
    <property type="match status" value="1"/>
</dbReference>
<gene>
    <name evidence="1" type="ORF">I4J89_01945</name>
</gene>
<keyword evidence="2" id="KW-1185">Reference proteome</keyword>
<name>A0A931C442_9ACTN</name>
<organism evidence="1 2">
    <name type="scientific">Actinoplanes aureus</name>
    <dbReference type="NCBI Taxonomy" id="2792083"/>
    <lineage>
        <taxon>Bacteria</taxon>
        <taxon>Bacillati</taxon>
        <taxon>Actinomycetota</taxon>
        <taxon>Actinomycetes</taxon>
        <taxon>Micromonosporales</taxon>
        <taxon>Micromonosporaceae</taxon>
        <taxon>Actinoplanes</taxon>
    </lineage>
</organism>
<dbReference type="InterPro" id="IPR029058">
    <property type="entry name" value="AB_hydrolase_fold"/>
</dbReference>
<dbReference type="RefSeq" id="WP_196412032.1">
    <property type="nucleotide sequence ID" value="NZ_JADQTO010000001.1"/>
</dbReference>
<sequence>MGAVIEQLTDVAGPAIVAVDFAQFSDDETVAKVLARSMAGHSVYLADPVAAMSVTPAGLGMADLAGGYAAELRRRNIEPVMVVGFCSAAALSLLLVAELRRLGQRPASVLVEPAWLTDEHIAADVREVREGLGATGAAPEISRDAVLGALRADVLAHLRADGLEGEDLELCATVLLDRYRAWFGFMFGTRELPVPVVDFPVTVLAGRHSPASAPPAVAADLCRLVRLPIEVSKVPRSDLTVATLRDLLGEPVSAVDSWP</sequence>
<accession>A0A931C442</accession>
<proteinExistence type="predicted"/>
<dbReference type="Gene3D" id="3.40.50.1820">
    <property type="entry name" value="alpha/beta hydrolase"/>
    <property type="match status" value="1"/>
</dbReference>